<dbReference type="Proteomes" id="UP000054561">
    <property type="component" value="Unassembled WGS sequence"/>
</dbReference>
<dbReference type="VEuPathDB" id="PlasmoDB:AK88_00257"/>
<evidence type="ECO:0000313" key="3">
    <source>
        <dbReference type="Proteomes" id="UP000054561"/>
    </source>
</evidence>
<dbReference type="RefSeq" id="XP_012333331.1">
    <property type="nucleotide sequence ID" value="XM_012477908.1"/>
</dbReference>
<accession>A0A0D9QT09</accession>
<feature type="region of interest" description="Disordered" evidence="1">
    <location>
        <begin position="45"/>
        <end position="74"/>
    </location>
</feature>
<evidence type="ECO:0000313" key="2">
    <source>
        <dbReference type="EMBL" id="KJP90088.1"/>
    </source>
</evidence>
<feature type="region of interest" description="Disordered" evidence="1">
    <location>
        <begin position="1"/>
        <end position="28"/>
    </location>
</feature>
<protein>
    <submittedName>
        <fullName evidence="2">Uncharacterized protein</fullName>
    </submittedName>
</protein>
<dbReference type="AlphaFoldDB" id="A0A0D9QT09"/>
<keyword evidence="3" id="KW-1185">Reference proteome</keyword>
<evidence type="ECO:0000256" key="1">
    <source>
        <dbReference type="SAM" id="MobiDB-lite"/>
    </source>
</evidence>
<reference evidence="2 3" key="1">
    <citation type="submission" date="2014-03" db="EMBL/GenBank/DDBJ databases">
        <title>The Genome Sequence of Plasmodium fragile nilgiri.</title>
        <authorList>
            <consortium name="The Broad Institute Genomics Platform"/>
            <consortium name="The Broad Institute Genome Sequencing Center for Infectious Disease"/>
            <person name="Neafsey D."/>
            <person name="Duraisingh M."/>
            <person name="Young S.K."/>
            <person name="Zeng Q."/>
            <person name="Gargeya S."/>
            <person name="Abouelleil A."/>
            <person name="Alvarado L."/>
            <person name="Chapman S.B."/>
            <person name="Gainer-Dewar J."/>
            <person name="Goldberg J."/>
            <person name="Griggs A."/>
            <person name="Gujja S."/>
            <person name="Hansen M."/>
            <person name="Howarth C."/>
            <person name="Imamovic A."/>
            <person name="Larimer J."/>
            <person name="Pearson M."/>
            <person name="Poon T.W."/>
            <person name="Priest M."/>
            <person name="Roberts A."/>
            <person name="Saif S."/>
            <person name="Shea T."/>
            <person name="Sykes S."/>
            <person name="Wortman J."/>
            <person name="Nusbaum C."/>
            <person name="Birren B."/>
        </authorList>
    </citation>
    <scope>NUCLEOTIDE SEQUENCE [LARGE SCALE GENOMIC DNA]</scope>
    <source>
        <strain evidence="3">nilgiri</strain>
    </source>
</reference>
<organism evidence="2 3">
    <name type="scientific">Plasmodium fragile</name>
    <dbReference type="NCBI Taxonomy" id="5857"/>
    <lineage>
        <taxon>Eukaryota</taxon>
        <taxon>Sar</taxon>
        <taxon>Alveolata</taxon>
        <taxon>Apicomplexa</taxon>
        <taxon>Aconoidasida</taxon>
        <taxon>Haemosporida</taxon>
        <taxon>Plasmodiidae</taxon>
        <taxon>Plasmodium</taxon>
        <taxon>Plasmodium (Plasmodium)</taxon>
    </lineage>
</organism>
<sequence length="135" mass="15652">MEVSVPTGRDTPKKGSRKHISSKRIFPQKGKSVGCITTPINNKKCDSYDDNNDGDLGDTSPARDMKKNSLQERKLIKLVNRSHDSSSDRNPRRCRETKEKTLNELILKRYIKRRKSFARKLYDIKKKDTQNCKKI</sequence>
<dbReference type="EMBL" id="KQ001646">
    <property type="protein sequence ID" value="KJP90088.1"/>
    <property type="molecule type" value="Genomic_DNA"/>
</dbReference>
<feature type="compositionally biased region" description="Basic and acidic residues" evidence="1">
    <location>
        <begin position="61"/>
        <end position="74"/>
    </location>
</feature>
<name>A0A0D9QT09_PLAFR</name>
<proteinExistence type="predicted"/>
<dbReference type="OrthoDB" id="377104at2759"/>
<dbReference type="GeneID" id="24265571"/>
<gene>
    <name evidence="2" type="ORF">AK88_00257</name>
</gene>